<organism evidence="6 7">
    <name type="scientific">Friedmanniomyces endolithicus</name>
    <dbReference type="NCBI Taxonomy" id="329885"/>
    <lineage>
        <taxon>Eukaryota</taxon>
        <taxon>Fungi</taxon>
        <taxon>Dikarya</taxon>
        <taxon>Ascomycota</taxon>
        <taxon>Pezizomycotina</taxon>
        <taxon>Dothideomycetes</taxon>
        <taxon>Dothideomycetidae</taxon>
        <taxon>Mycosphaerellales</taxon>
        <taxon>Teratosphaeriaceae</taxon>
        <taxon>Friedmanniomyces</taxon>
    </lineage>
</organism>
<feature type="region of interest" description="Disordered" evidence="3">
    <location>
        <begin position="488"/>
        <end position="526"/>
    </location>
</feature>
<dbReference type="PROSITE" id="PS50002">
    <property type="entry name" value="SH3"/>
    <property type="match status" value="5"/>
</dbReference>
<dbReference type="SMART" id="SM00324">
    <property type="entry name" value="RhoGAP"/>
    <property type="match status" value="1"/>
</dbReference>
<accession>A0AAN6FJ43</accession>
<name>A0AAN6FJ43_9PEZI</name>
<dbReference type="Gene3D" id="1.10.555.10">
    <property type="entry name" value="Rho GTPase activation protein"/>
    <property type="match status" value="1"/>
</dbReference>
<feature type="compositionally biased region" description="Basic and acidic residues" evidence="3">
    <location>
        <begin position="1192"/>
        <end position="1227"/>
    </location>
</feature>
<feature type="domain" description="SH3" evidence="4">
    <location>
        <begin position="910"/>
        <end position="969"/>
    </location>
</feature>
<dbReference type="InterPro" id="IPR001452">
    <property type="entry name" value="SH3_domain"/>
</dbReference>
<feature type="region of interest" description="Disordered" evidence="3">
    <location>
        <begin position="1175"/>
        <end position="1276"/>
    </location>
</feature>
<feature type="domain" description="SH3" evidence="4">
    <location>
        <begin position="783"/>
        <end position="837"/>
    </location>
</feature>
<dbReference type="Proteomes" id="UP001168146">
    <property type="component" value="Unassembled WGS sequence"/>
</dbReference>
<dbReference type="SMART" id="SM00355">
    <property type="entry name" value="ZnF_C2H2"/>
    <property type="match status" value="3"/>
</dbReference>
<feature type="domain" description="Rho-GAP" evidence="5">
    <location>
        <begin position="579"/>
        <end position="792"/>
    </location>
</feature>
<feature type="compositionally biased region" description="Polar residues" evidence="3">
    <location>
        <begin position="1228"/>
        <end position="1248"/>
    </location>
</feature>
<dbReference type="InterPro" id="IPR050670">
    <property type="entry name" value="STAM"/>
</dbReference>
<gene>
    <name evidence="6" type="ORF">LTR82_010607</name>
</gene>
<feature type="region of interest" description="Disordered" evidence="3">
    <location>
        <begin position="1038"/>
        <end position="1057"/>
    </location>
</feature>
<dbReference type="InterPro" id="IPR008936">
    <property type="entry name" value="Rho_GTPase_activation_prot"/>
</dbReference>
<proteinExistence type="predicted"/>
<dbReference type="InterPro" id="IPR036028">
    <property type="entry name" value="SH3-like_dom_sf"/>
</dbReference>
<evidence type="ECO:0000259" key="4">
    <source>
        <dbReference type="PROSITE" id="PS50002"/>
    </source>
</evidence>
<dbReference type="InterPro" id="IPR013087">
    <property type="entry name" value="Znf_C2H2_type"/>
</dbReference>
<sequence>MSDPTCTEKITIAFKTQKCLTGFNSLLHNDGAIAGNIAEAIKDNLARFRIWAGNIGAYHSPNDKRSADYRLRDGPEVCAQLIELLDELIDSNTEIAESLQGIPEDSGSGASNDGVSSLPLANKESDIREVCLIAGDVITSLLKVSVLLRSATTRDRYARAAAASESHAFVPDFDIRHVKDEYPKVGKRPWLAKRLGTAIAQRRQFLRYSKDHSEKIARESRVSAQPENTLSLAITRIAPSVNRTSRGGGLSTLGAPTIAETTASTVDVARLQGVMLRPAQLDQDNTDAQSESLSYLSSQSSLAVDGKLQVVRLDTLSAARVPFECPYCHGIVSMRSQGAWKKHVFRDLRAYVCTFKDCKEGLFEDRQTWFEHELSQHRRHWVCLSCPGKIFDTATAFRQHLQVVHLQRVHQHPAGGITPEVDLLLEASSRPSDRISTSACPFCDTWETRVRQSTSAILRNQTGESPTVDARYFRRHGAEHQEQLALSALPISFNDNDGDSAEAEDTESDDDSAEAEEIGGDDDPAQSWSDYYDALHKEFSLPYPEEPEGPNALEEWRRQAAMQEITREAKADRLLGTAPAMDTKSDGAGVSGPASQCAVIVRRCVEYLVFHHAENVENIFRFSGHKHVVQALKQRFQVDGDVNLTVACEANDIVNVAELLKHSLRESPRDLLPEDLRLKFAECLNVRDTAGLDDLQQLKTLVYSLPDETRMLLMNLFFLLSRIDANSHVNKMGRRNLSIVFAPTLNMSTNLIATFIRGYKYIFASDTDSSLIAANRKHGVSAATVGRVRALFDFEPTEPGELRFKKDDIIEVTESAFKDWWKGNLNGTSGIFPLTYVEKVREVRALYDFHPTEEGELFFRKGDTIVVTERKHKDWWKGSLHGQIGVFPVNHVEKLGDFDAGESADAATPKNTRTAVALYDFLATEEGELGFRKGDTITAVEERVGNSCKGTLRGKTGIFPANYVQELSDSREPDQPVPASSKKERRARALFDFLPTEEGELGFRKGDTIVVLETKYEGWWKGMLRGQIGVFPANHVEELSDSQEPDPPVPATSEKKRRARALYDFNPSEEDELRFRKGDIIDVTEGNPVGDVVDVVEGKCGGWRGSLRGQTGRFPANYVEELFDVAGTDQLGQAGRERDRRAMYGIHPSEEGGLGAREDDNSDFAARKFDEMYGTALDEPDESADVVASSSSREREFARSSDVKERMEPWGDSLERIKINARREAWRSSDQSKTASGNYNPFARNNAQRRPVREPAEEAPDGEGEPDLKLSRTSSA</sequence>
<dbReference type="PRINTS" id="PR00452">
    <property type="entry name" value="SH3DOMAIN"/>
</dbReference>
<evidence type="ECO:0008006" key="8">
    <source>
        <dbReference type="Google" id="ProtNLM"/>
    </source>
</evidence>
<dbReference type="PANTHER" id="PTHR45929:SF3">
    <property type="entry name" value="JAK PATHWAY SIGNAL TRANSDUCTION ADAPTOR MOLECULE"/>
    <property type="match status" value="1"/>
</dbReference>
<evidence type="ECO:0000256" key="1">
    <source>
        <dbReference type="ARBA" id="ARBA00022443"/>
    </source>
</evidence>
<evidence type="ECO:0000313" key="6">
    <source>
        <dbReference type="EMBL" id="KAK0318545.1"/>
    </source>
</evidence>
<feature type="domain" description="SH3" evidence="4">
    <location>
        <begin position="982"/>
        <end position="1041"/>
    </location>
</feature>
<dbReference type="AlphaFoldDB" id="A0AAN6FJ43"/>
<dbReference type="PANTHER" id="PTHR45929">
    <property type="entry name" value="JAK PATHWAY SIGNAL TRANSDUCTION ADAPTOR MOLECULE"/>
    <property type="match status" value="1"/>
</dbReference>
<protein>
    <recommendedName>
        <fullName evidence="8">SH3 domain-containing protein</fullName>
    </recommendedName>
</protein>
<dbReference type="PRINTS" id="PR00499">
    <property type="entry name" value="P67PHOX"/>
</dbReference>
<dbReference type="Pfam" id="PF00620">
    <property type="entry name" value="RhoGAP"/>
    <property type="match status" value="1"/>
</dbReference>
<dbReference type="SUPFAM" id="SSF48350">
    <property type="entry name" value="GTPase activation domain, GAP"/>
    <property type="match status" value="1"/>
</dbReference>
<feature type="domain" description="SH3" evidence="4">
    <location>
        <begin position="1054"/>
        <end position="1124"/>
    </location>
</feature>
<evidence type="ECO:0000313" key="7">
    <source>
        <dbReference type="Proteomes" id="UP001168146"/>
    </source>
</evidence>
<dbReference type="GO" id="GO:0043328">
    <property type="term" value="P:protein transport to vacuole involved in ubiquitin-dependent protein catabolic process via the multivesicular body sorting pathway"/>
    <property type="evidence" value="ECO:0007669"/>
    <property type="project" value="TreeGrafter"/>
</dbReference>
<dbReference type="InterPro" id="IPR058925">
    <property type="entry name" value="zf-C2H2_AcuF"/>
</dbReference>
<dbReference type="PROSITE" id="PS50238">
    <property type="entry name" value="RHOGAP"/>
    <property type="match status" value="1"/>
</dbReference>
<dbReference type="SUPFAM" id="SSF50044">
    <property type="entry name" value="SH3-domain"/>
    <property type="match status" value="5"/>
</dbReference>
<dbReference type="Pfam" id="PF07653">
    <property type="entry name" value="SH3_2"/>
    <property type="match status" value="3"/>
</dbReference>
<reference evidence="6" key="1">
    <citation type="submission" date="2021-12" db="EMBL/GenBank/DDBJ databases">
        <title>Black yeast isolated from Biological Soil Crust.</title>
        <authorList>
            <person name="Kurbessoian T."/>
        </authorList>
    </citation>
    <scope>NUCLEOTIDE SEQUENCE</scope>
    <source>
        <strain evidence="6">CCFEE 5208</strain>
    </source>
</reference>
<keyword evidence="1 2" id="KW-0728">SH3 domain</keyword>
<dbReference type="Pfam" id="PF00018">
    <property type="entry name" value="SH3_1"/>
    <property type="match status" value="2"/>
</dbReference>
<evidence type="ECO:0000259" key="5">
    <source>
        <dbReference type="PROSITE" id="PS50238"/>
    </source>
</evidence>
<feature type="compositionally biased region" description="Acidic residues" evidence="3">
    <location>
        <begin position="496"/>
        <end position="524"/>
    </location>
</feature>
<dbReference type="GO" id="GO:0007165">
    <property type="term" value="P:signal transduction"/>
    <property type="evidence" value="ECO:0007669"/>
    <property type="project" value="InterPro"/>
</dbReference>
<dbReference type="CDD" id="cd11805">
    <property type="entry name" value="SH3_GRB2_like_C"/>
    <property type="match status" value="1"/>
</dbReference>
<evidence type="ECO:0000256" key="3">
    <source>
        <dbReference type="SAM" id="MobiDB-lite"/>
    </source>
</evidence>
<dbReference type="SMART" id="SM00326">
    <property type="entry name" value="SH3"/>
    <property type="match status" value="5"/>
</dbReference>
<dbReference type="Pfam" id="PF26082">
    <property type="entry name" value="zf-C2H2_AcuF"/>
    <property type="match status" value="1"/>
</dbReference>
<dbReference type="InterPro" id="IPR000198">
    <property type="entry name" value="RhoGAP_dom"/>
</dbReference>
<dbReference type="EMBL" id="JASUXU010000036">
    <property type="protein sequence ID" value="KAK0318545.1"/>
    <property type="molecule type" value="Genomic_DNA"/>
</dbReference>
<dbReference type="Gene3D" id="2.30.30.40">
    <property type="entry name" value="SH3 Domains"/>
    <property type="match status" value="5"/>
</dbReference>
<comment type="caution">
    <text evidence="6">The sequence shown here is derived from an EMBL/GenBank/DDBJ whole genome shotgun (WGS) entry which is preliminary data.</text>
</comment>
<dbReference type="GO" id="GO:0033565">
    <property type="term" value="C:ESCRT-0 complex"/>
    <property type="evidence" value="ECO:0007669"/>
    <property type="project" value="TreeGrafter"/>
</dbReference>
<evidence type="ECO:0000256" key="2">
    <source>
        <dbReference type="PROSITE-ProRule" id="PRU00192"/>
    </source>
</evidence>
<feature type="domain" description="SH3" evidence="4">
    <location>
        <begin position="838"/>
        <end position="897"/>
    </location>
</feature>